<dbReference type="RefSeq" id="WP_030881611.1">
    <property type="nucleotide sequence ID" value="NZ_JBEZAH010000001.1"/>
</dbReference>
<evidence type="ECO:0000256" key="4">
    <source>
        <dbReference type="ARBA" id="ARBA00022982"/>
    </source>
</evidence>
<organism evidence="10 11">
    <name type="scientific">Streptomyces varsoviensis</name>
    <dbReference type="NCBI Taxonomy" id="67373"/>
    <lineage>
        <taxon>Bacteria</taxon>
        <taxon>Bacillati</taxon>
        <taxon>Actinomycetota</taxon>
        <taxon>Actinomycetes</taxon>
        <taxon>Kitasatosporales</taxon>
        <taxon>Streptomycetaceae</taxon>
        <taxon>Streptomyces</taxon>
    </lineage>
</organism>
<protein>
    <recommendedName>
        <fullName evidence="8">Ferredoxin</fullName>
    </recommendedName>
</protein>
<keyword evidence="3 8" id="KW-0479">Metal-binding</keyword>
<keyword evidence="11" id="KW-1185">Reference proteome</keyword>
<dbReference type="Pfam" id="PF13459">
    <property type="entry name" value="Fer4_15"/>
    <property type="match status" value="1"/>
</dbReference>
<evidence type="ECO:0000256" key="6">
    <source>
        <dbReference type="ARBA" id="ARBA00023014"/>
    </source>
</evidence>
<proteinExistence type="predicted"/>
<evidence type="ECO:0000259" key="9">
    <source>
        <dbReference type="PROSITE" id="PS51379"/>
    </source>
</evidence>
<keyword evidence="4 8" id="KW-0249">Electron transport</keyword>
<evidence type="ECO:0000256" key="8">
    <source>
        <dbReference type="RuleBase" id="RU368020"/>
    </source>
</evidence>
<evidence type="ECO:0000256" key="1">
    <source>
        <dbReference type="ARBA" id="ARBA00001927"/>
    </source>
</evidence>
<evidence type="ECO:0000313" key="11">
    <source>
        <dbReference type="Proteomes" id="UP000037020"/>
    </source>
</evidence>
<evidence type="ECO:0000256" key="2">
    <source>
        <dbReference type="ARBA" id="ARBA00022448"/>
    </source>
</evidence>
<keyword evidence="7" id="KW-0003">3Fe-4S</keyword>
<gene>
    <name evidence="10" type="ORF">ADK38_22380</name>
</gene>
<dbReference type="Proteomes" id="UP000037020">
    <property type="component" value="Unassembled WGS sequence"/>
</dbReference>
<sequence length="64" mass="6708">MELSVDRERCVGAGMCVLGVPEVFDQDAEDGRVLVLDAEPPPGRRASVRLAAGVCPAGAITVRE</sequence>
<accession>A0ABR5J3I2</accession>
<comment type="cofactor">
    <cofactor evidence="1">
        <name>[3Fe-4S] cluster</name>
        <dbReference type="ChEBI" id="CHEBI:21137"/>
    </cofactor>
</comment>
<name>A0ABR5J3I2_9ACTN</name>
<comment type="caution">
    <text evidence="10">The sequence shown here is derived from an EMBL/GenBank/DDBJ whole genome shotgun (WGS) entry which is preliminary data.</text>
</comment>
<dbReference type="PANTHER" id="PTHR36923">
    <property type="entry name" value="FERREDOXIN"/>
    <property type="match status" value="1"/>
</dbReference>
<comment type="function">
    <text evidence="8">Ferredoxins are iron-sulfur proteins that transfer electrons in a wide variety of metabolic reactions.</text>
</comment>
<feature type="domain" description="4Fe-4S ferredoxin-type" evidence="9">
    <location>
        <begin position="1"/>
        <end position="29"/>
    </location>
</feature>
<dbReference type="Gene3D" id="3.30.70.20">
    <property type="match status" value="1"/>
</dbReference>
<dbReference type="InterPro" id="IPR001080">
    <property type="entry name" value="3Fe4S_ferredoxin"/>
</dbReference>
<dbReference type="InterPro" id="IPR017896">
    <property type="entry name" value="4Fe4S_Fe-S-bd"/>
</dbReference>
<dbReference type="PANTHER" id="PTHR36923:SF3">
    <property type="entry name" value="FERREDOXIN"/>
    <property type="match status" value="1"/>
</dbReference>
<evidence type="ECO:0000313" key="10">
    <source>
        <dbReference type="EMBL" id="KOG87979.1"/>
    </source>
</evidence>
<dbReference type="EMBL" id="LGUT01001920">
    <property type="protein sequence ID" value="KOG87979.1"/>
    <property type="molecule type" value="Genomic_DNA"/>
</dbReference>
<reference evidence="10 11" key="1">
    <citation type="submission" date="2015-07" db="EMBL/GenBank/DDBJ databases">
        <authorList>
            <person name="Ju K.-S."/>
            <person name="Doroghazi J.R."/>
            <person name="Metcalf W.W."/>
        </authorList>
    </citation>
    <scope>NUCLEOTIDE SEQUENCE [LARGE SCALE GENOMIC DNA]</scope>
    <source>
        <strain evidence="10 11">NRRL B-3589</strain>
    </source>
</reference>
<dbReference type="PROSITE" id="PS51379">
    <property type="entry name" value="4FE4S_FER_2"/>
    <property type="match status" value="1"/>
</dbReference>
<keyword evidence="6 8" id="KW-0411">Iron-sulfur</keyword>
<keyword evidence="2 8" id="KW-0813">Transport</keyword>
<dbReference type="InterPro" id="IPR051269">
    <property type="entry name" value="Fe-S_cluster_ET"/>
</dbReference>
<dbReference type="PRINTS" id="PR00352">
    <property type="entry name" value="3FE4SFRDOXIN"/>
</dbReference>
<evidence type="ECO:0000256" key="3">
    <source>
        <dbReference type="ARBA" id="ARBA00022723"/>
    </source>
</evidence>
<keyword evidence="5 8" id="KW-0408">Iron</keyword>
<dbReference type="SUPFAM" id="SSF54862">
    <property type="entry name" value="4Fe-4S ferredoxins"/>
    <property type="match status" value="1"/>
</dbReference>
<evidence type="ECO:0000256" key="5">
    <source>
        <dbReference type="ARBA" id="ARBA00023004"/>
    </source>
</evidence>
<evidence type="ECO:0000256" key="7">
    <source>
        <dbReference type="ARBA" id="ARBA00023291"/>
    </source>
</evidence>